<gene>
    <name evidence="1" type="ORF">CWO92_24590</name>
</gene>
<proteinExistence type="predicted"/>
<dbReference type="Proteomes" id="UP000233440">
    <property type="component" value="Unassembled WGS sequence"/>
</dbReference>
<evidence type="ECO:0000313" key="1">
    <source>
        <dbReference type="EMBL" id="PKR82425.1"/>
    </source>
</evidence>
<name>A0A2N3LCY5_9BACI</name>
<sequence length="66" mass="7739">MIEVIIEESGINFSKSVGEMTPKQIEDFIRIIKEYGTLYNNEKYTYVDSYYDCDNNGYLIVVNIQN</sequence>
<organism evidence="1 2">
    <name type="scientific">Heyndrickxia camelliae</name>
    <dbReference type="NCBI Taxonomy" id="1707093"/>
    <lineage>
        <taxon>Bacteria</taxon>
        <taxon>Bacillati</taxon>
        <taxon>Bacillota</taxon>
        <taxon>Bacilli</taxon>
        <taxon>Bacillales</taxon>
        <taxon>Bacillaceae</taxon>
        <taxon>Heyndrickxia</taxon>
    </lineage>
</organism>
<comment type="caution">
    <text evidence="1">The sequence shown here is derived from an EMBL/GenBank/DDBJ whole genome shotgun (WGS) entry which is preliminary data.</text>
</comment>
<evidence type="ECO:0000313" key="2">
    <source>
        <dbReference type="Proteomes" id="UP000233440"/>
    </source>
</evidence>
<keyword evidence="2" id="KW-1185">Reference proteome</keyword>
<reference evidence="1 2" key="1">
    <citation type="submission" date="2017-11" db="EMBL/GenBank/DDBJ databases">
        <title>Bacillus camelliae sp. nov., isolated from pu'er tea.</title>
        <authorList>
            <person name="Niu L."/>
        </authorList>
    </citation>
    <scope>NUCLEOTIDE SEQUENCE [LARGE SCALE GENOMIC DNA]</scope>
    <source>
        <strain evidence="1 2">7578-1</strain>
    </source>
</reference>
<dbReference type="RefSeq" id="WP_101356802.1">
    <property type="nucleotide sequence ID" value="NZ_PIQO01000046.1"/>
</dbReference>
<dbReference type="EMBL" id="PIQO01000046">
    <property type="protein sequence ID" value="PKR82425.1"/>
    <property type="molecule type" value="Genomic_DNA"/>
</dbReference>
<accession>A0A2N3LCY5</accession>
<dbReference type="AlphaFoldDB" id="A0A2N3LCY5"/>
<protein>
    <submittedName>
        <fullName evidence="1">Uncharacterized protein</fullName>
    </submittedName>
</protein>